<dbReference type="PATRIC" id="fig|1283301.3.peg.6946"/>
<name>S4MK28_9ACTN</name>
<keyword evidence="3" id="KW-1185">Reference proteome</keyword>
<feature type="region of interest" description="Disordered" evidence="1">
    <location>
        <begin position="1"/>
        <end position="99"/>
    </location>
</feature>
<accession>S4MK28</accession>
<evidence type="ECO:0000313" key="3">
    <source>
        <dbReference type="Proteomes" id="UP000015001"/>
    </source>
</evidence>
<feature type="compositionally biased region" description="Basic and acidic residues" evidence="1">
    <location>
        <begin position="60"/>
        <end position="69"/>
    </location>
</feature>
<proteinExistence type="predicted"/>
<dbReference type="EMBL" id="AOPY01001597">
    <property type="protein sequence ID" value="EPJ35945.1"/>
    <property type="molecule type" value="Genomic_DNA"/>
</dbReference>
<evidence type="ECO:0000313" key="2">
    <source>
        <dbReference type="EMBL" id="EPJ35945.1"/>
    </source>
</evidence>
<comment type="caution">
    <text evidence="2">The sequence shown here is derived from an EMBL/GenBank/DDBJ whole genome shotgun (WGS) entry which is preliminary data.</text>
</comment>
<gene>
    <name evidence="2" type="ORF">STAFG_6997</name>
</gene>
<organism evidence="2 3">
    <name type="scientific">Streptomyces afghaniensis 772</name>
    <dbReference type="NCBI Taxonomy" id="1283301"/>
    <lineage>
        <taxon>Bacteria</taxon>
        <taxon>Bacillati</taxon>
        <taxon>Actinomycetota</taxon>
        <taxon>Actinomycetes</taxon>
        <taxon>Kitasatosporales</taxon>
        <taxon>Streptomycetaceae</taxon>
        <taxon>Streptomyces</taxon>
    </lineage>
</organism>
<reference evidence="2 3" key="1">
    <citation type="submission" date="2013-02" db="EMBL/GenBank/DDBJ databases">
        <title>Draft Genome Sequence of Streptomyces afghaniensis, Which Produces Compounds of the Julimycin B-Complex.</title>
        <authorList>
            <person name="Gruening B.A."/>
            <person name="Praeg A."/>
            <person name="Erxleben A."/>
            <person name="Guenther S."/>
            <person name="Fiedler H.-P."/>
            <person name="Goodfellow M."/>
            <person name="Mueller M."/>
        </authorList>
    </citation>
    <scope>NUCLEOTIDE SEQUENCE [LARGE SCALE GENOMIC DNA]</scope>
    <source>
        <strain evidence="2 3">772</strain>
    </source>
</reference>
<sequence length="99" mass="10193">MQPPGQDGGDGDGGHGGEQSTRTEEQQHQPDGGGSGTDREPGQRSAQHAATRGLPVPPGHPDRDHREGAEGEAETVEGRDSGHRRRLPAGQKSGCGGRG</sequence>
<protein>
    <submittedName>
        <fullName evidence="2">Uncharacterized protein</fullName>
    </submittedName>
</protein>
<dbReference type="HOGENOM" id="CLU_2318773_0_0_11"/>
<evidence type="ECO:0000256" key="1">
    <source>
        <dbReference type="SAM" id="MobiDB-lite"/>
    </source>
</evidence>
<dbReference type="Proteomes" id="UP000015001">
    <property type="component" value="Unassembled WGS sequence"/>
</dbReference>
<dbReference type="AlphaFoldDB" id="S4MK28"/>